<name>A0AAE9N3G1_9VIBR</name>
<sequence length="99" mass="11628">MSYEFDDSDQRTRFDKSKHVSVSPSSMRKYHDWRRLIVDQNYSPKEAASAVGDSHYEQLKGKKFETYPIYSIRLNQTDRVTFIYPSSNSIKIINIGGHY</sequence>
<gene>
    <name evidence="1" type="ORF">HB761_19000</name>
    <name evidence="2" type="ORF">HB762_18665</name>
</gene>
<keyword evidence="4" id="KW-1185">Reference proteome</keyword>
<accession>A0AAE9N3G1</accession>
<dbReference type="EMBL" id="CP050471">
    <property type="protein sequence ID" value="UTZ33323.1"/>
    <property type="molecule type" value="Genomic_DNA"/>
</dbReference>
<evidence type="ECO:0000313" key="3">
    <source>
        <dbReference type="Proteomes" id="UP001058687"/>
    </source>
</evidence>
<dbReference type="EMBL" id="CP050468">
    <property type="protein sequence ID" value="UTZ28766.1"/>
    <property type="molecule type" value="Genomic_DNA"/>
</dbReference>
<evidence type="ECO:0000313" key="4">
    <source>
        <dbReference type="Proteomes" id="UP001059912"/>
    </source>
</evidence>
<evidence type="ECO:0000313" key="2">
    <source>
        <dbReference type="EMBL" id="UTZ33323.1"/>
    </source>
</evidence>
<dbReference type="Proteomes" id="UP001058687">
    <property type="component" value="Chromosome 2"/>
</dbReference>
<reference evidence="1" key="1">
    <citation type="submission" date="2020-03" db="EMBL/GenBank/DDBJ databases">
        <title>Five strains of Vibrio campbellii isolated from Mariana Trench.</title>
        <authorList>
            <person name="Liang J."/>
            <person name="Zhang X.-H."/>
        </authorList>
    </citation>
    <scope>NUCLEOTIDE SEQUENCE</scope>
    <source>
        <strain evidence="2">LJC013</strain>
        <strain evidence="1">LJC014</strain>
    </source>
</reference>
<dbReference type="AlphaFoldDB" id="A0AAE9N3G1"/>
<organism evidence="1 3">
    <name type="scientific">Vibrio campbellii</name>
    <dbReference type="NCBI Taxonomy" id="680"/>
    <lineage>
        <taxon>Bacteria</taxon>
        <taxon>Pseudomonadati</taxon>
        <taxon>Pseudomonadota</taxon>
        <taxon>Gammaproteobacteria</taxon>
        <taxon>Vibrionales</taxon>
        <taxon>Vibrionaceae</taxon>
        <taxon>Vibrio</taxon>
    </lineage>
</organism>
<proteinExistence type="predicted"/>
<protein>
    <submittedName>
        <fullName evidence="1">Uncharacterized protein</fullName>
    </submittedName>
</protein>
<dbReference type="Proteomes" id="UP001059912">
    <property type="component" value="Chromosome 2"/>
</dbReference>
<dbReference type="RefSeq" id="WP_010643713.1">
    <property type="nucleotide sequence ID" value="NZ_CP030789.1"/>
</dbReference>
<evidence type="ECO:0000313" key="1">
    <source>
        <dbReference type="EMBL" id="UTZ28766.1"/>
    </source>
</evidence>